<name>A0A0C3C4A7_PILCF</name>
<reference evidence="1 2" key="1">
    <citation type="submission" date="2014-04" db="EMBL/GenBank/DDBJ databases">
        <authorList>
            <consortium name="DOE Joint Genome Institute"/>
            <person name="Kuo A."/>
            <person name="Tarkka M."/>
            <person name="Buscot F."/>
            <person name="Kohler A."/>
            <person name="Nagy L.G."/>
            <person name="Floudas D."/>
            <person name="Copeland A."/>
            <person name="Barry K.W."/>
            <person name="Cichocki N."/>
            <person name="Veneault-Fourrey C."/>
            <person name="LaButti K."/>
            <person name="Lindquist E.A."/>
            <person name="Lipzen A."/>
            <person name="Lundell T."/>
            <person name="Morin E."/>
            <person name="Murat C."/>
            <person name="Sun H."/>
            <person name="Tunlid A."/>
            <person name="Henrissat B."/>
            <person name="Grigoriev I.V."/>
            <person name="Hibbett D.S."/>
            <person name="Martin F."/>
            <person name="Nordberg H.P."/>
            <person name="Cantor M.N."/>
            <person name="Hua S.X."/>
        </authorList>
    </citation>
    <scope>NUCLEOTIDE SEQUENCE [LARGE SCALE GENOMIC DNA]</scope>
    <source>
        <strain evidence="1 2">F 1598</strain>
    </source>
</reference>
<gene>
    <name evidence="1" type="ORF">PILCRDRAFT_818043</name>
</gene>
<dbReference type="EMBL" id="KN832987">
    <property type="protein sequence ID" value="KIM84472.1"/>
    <property type="molecule type" value="Genomic_DNA"/>
</dbReference>
<dbReference type="InParanoid" id="A0A0C3C4A7"/>
<dbReference type="Proteomes" id="UP000054166">
    <property type="component" value="Unassembled WGS sequence"/>
</dbReference>
<dbReference type="HOGENOM" id="CLU_2776803_0_0_1"/>
<organism evidence="1 2">
    <name type="scientific">Piloderma croceum (strain F 1598)</name>
    <dbReference type="NCBI Taxonomy" id="765440"/>
    <lineage>
        <taxon>Eukaryota</taxon>
        <taxon>Fungi</taxon>
        <taxon>Dikarya</taxon>
        <taxon>Basidiomycota</taxon>
        <taxon>Agaricomycotina</taxon>
        <taxon>Agaricomycetes</taxon>
        <taxon>Agaricomycetidae</taxon>
        <taxon>Atheliales</taxon>
        <taxon>Atheliaceae</taxon>
        <taxon>Piloderma</taxon>
    </lineage>
</organism>
<dbReference type="AlphaFoldDB" id="A0A0C3C4A7"/>
<protein>
    <submittedName>
        <fullName evidence="1">Uncharacterized protein</fullName>
    </submittedName>
</protein>
<sequence length="69" mass="8039">MERATLSIETSPKYRDLRLYRYNVLTIPCIVTQFQYVSIARIHPALCSVPSILPQSRARQPLVAFRQDF</sequence>
<evidence type="ECO:0000313" key="1">
    <source>
        <dbReference type="EMBL" id="KIM84472.1"/>
    </source>
</evidence>
<accession>A0A0C3C4A7</accession>
<evidence type="ECO:0000313" key="2">
    <source>
        <dbReference type="Proteomes" id="UP000054166"/>
    </source>
</evidence>
<proteinExistence type="predicted"/>
<reference evidence="2" key="2">
    <citation type="submission" date="2015-01" db="EMBL/GenBank/DDBJ databases">
        <title>Evolutionary Origins and Diversification of the Mycorrhizal Mutualists.</title>
        <authorList>
            <consortium name="DOE Joint Genome Institute"/>
            <consortium name="Mycorrhizal Genomics Consortium"/>
            <person name="Kohler A."/>
            <person name="Kuo A."/>
            <person name="Nagy L.G."/>
            <person name="Floudas D."/>
            <person name="Copeland A."/>
            <person name="Barry K.W."/>
            <person name="Cichocki N."/>
            <person name="Veneault-Fourrey C."/>
            <person name="LaButti K."/>
            <person name="Lindquist E.A."/>
            <person name="Lipzen A."/>
            <person name="Lundell T."/>
            <person name="Morin E."/>
            <person name="Murat C."/>
            <person name="Riley R."/>
            <person name="Ohm R."/>
            <person name="Sun H."/>
            <person name="Tunlid A."/>
            <person name="Henrissat B."/>
            <person name="Grigoriev I.V."/>
            <person name="Hibbett D.S."/>
            <person name="Martin F."/>
        </authorList>
    </citation>
    <scope>NUCLEOTIDE SEQUENCE [LARGE SCALE GENOMIC DNA]</scope>
    <source>
        <strain evidence="2">F 1598</strain>
    </source>
</reference>
<keyword evidence="2" id="KW-1185">Reference proteome</keyword>